<feature type="non-terminal residue" evidence="1">
    <location>
        <position position="27"/>
    </location>
</feature>
<sequence>MKIQILALTILFLIGCASVEDLTGNNP</sequence>
<dbReference type="EMBL" id="UINC01219352">
    <property type="protein sequence ID" value="SVE46786.1"/>
    <property type="molecule type" value="Genomic_DNA"/>
</dbReference>
<reference evidence="1" key="1">
    <citation type="submission" date="2018-05" db="EMBL/GenBank/DDBJ databases">
        <authorList>
            <person name="Lanie J.A."/>
            <person name="Ng W.-L."/>
            <person name="Kazmierczak K.M."/>
            <person name="Andrzejewski T.M."/>
            <person name="Davidsen T.M."/>
            <person name="Wayne K.J."/>
            <person name="Tettelin H."/>
            <person name="Glass J.I."/>
            <person name="Rusch D."/>
            <person name="Podicherti R."/>
            <person name="Tsui H.-C.T."/>
            <person name="Winkler M.E."/>
        </authorList>
    </citation>
    <scope>NUCLEOTIDE SEQUENCE</scope>
</reference>
<protein>
    <submittedName>
        <fullName evidence="1">Uncharacterized protein</fullName>
    </submittedName>
</protein>
<dbReference type="AlphaFoldDB" id="A0A383DQK6"/>
<name>A0A383DQK6_9ZZZZ</name>
<proteinExistence type="predicted"/>
<organism evidence="1">
    <name type="scientific">marine metagenome</name>
    <dbReference type="NCBI Taxonomy" id="408172"/>
    <lineage>
        <taxon>unclassified sequences</taxon>
        <taxon>metagenomes</taxon>
        <taxon>ecological metagenomes</taxon>
    </lineage>
</organism>
<gene>
    <name evidence="1" type="ORF">METZ01_LOCUS499640</name>
</gene>
<dbReference type="PROSITE" id="PS51257">
    <property type="entry name" value="PROKAR_LIPOPROTEIN"/>
    <property type="match status" value="1"/>
</dbReference>
<evidence type="ECO:0000313" key="1">
    <source>
        <dbReference type="EMBL" id="SVE46786.1"/>
    </source>
</evidence>
<accession>A0A383DQK6</accession>